<dbReference type="Proteomes" id="UP001480082">
    <property type="component" value="Unassembled WGS sequence"/>
</dbReference>
<organism evidence="1 2">
    <name type="scientific">Mesorhizobium australicum</name>
    <dbReference type="NCBI Taxonomy" id="536018"/>
    <lineage>
        <taxon>Bacteria</taxon>
        <taxon>Pseudomonadati</taxon>
        <taxon>Pseudomonadota</taxon>
        <taxon>Alphaproteobacteria</taxon>
        <taxon>Hyphomicrobiales</taxon>
        <taxon>Phyllobacteriaceae</taxon>
        <taxon>Mesorhizobium</taxon>
    </lineage>
</organism>
<proteinExistence type="predicted"/>
<comment type="caution">
    <text evidence="1">The sequence shown here is derived from an EMBL/GenBank/DDBJ whole genome shotgun (WGS) entry which is preliminary data.</text>
</comment>
<sequence>MVEQQTSPRMQSLLRSGVWFVASVLVLIASSIGLSRLLETGTPSVSLALDPLNVDALIGEIAGKLIQTNDGADLDGLAIKARNALRFNVADARLYSLIGEIKYRQGEKDQAFELFDRARMLSKTEIHALQRSIDRSVETGNLVRAVAEIDILLRRWPDQFSTVAVGWPAILANPDGYGAVLAAIRTKAPWRGKLFSTLGQNHQGLAAANQLLLDLAGSSTPPTSNELSAVIDGHIKQRQYDPAYRLFLFSLSDEERKLGGYIFNGGFEPVQSGKPFDWVIHDRSGMEITFAGSRDAGESDRGATIRFLNTPVKNAALQQFIKLPPGSYRISLNASATNLKLPRDLFWSLRCVAPSREIARFNIPEGTYNRRRQTLDFTVEPAACPMQLLRLETDAIAQSWRFRYVGTLVMHKLSIERVSS</sequence>
<reference evidence="1 2" key="1">
    <citation type="journal article" date="2024" name="Proc. Natl. Acad. Sci. U.S.A.">
        <title>The evolutionary genomics of adaptation to stress in wild rhizobium bacteria.</title>
        <authorList>
            <person name="Kehlet-Delgado H."/>
            <person name="Montoya A.P."/>
            <person name="Jensen K.T."/>
            <person name="Wendlandt C.E."/>
            <person name="Dexheimer C."/>
            <person name="Roberts M."/>
            <person name="Torres Martinez L."/>
            <person name="Friesen M.L."/>
            <person name="Griffitts J.S."/>
            <person name="Porter S.S."/>
        </authorList>
    </citation>
    <scope>NUCLEOTIDE SEQUENCE [LARGE SCALE GENOMIC DNA]</scope>
    <source>
        <strain evidence="1 2">M0468</strain>
    </source>
</reference>
<accession>A0ACC6T4R1</accession>
<protein>
    <submittedName>
        <fullName evidence="1">Uncharacterized protein</fullName>
    </submittedName>
</protein>
<name>A0ACC6T4R1_9HYPH</name>
<evidence type="ECO:0000313" key="2">
    <source>
        <dbReference type="Proteomes" id="UP001480082"/>
    </source>
</evidence>
<evidence type="ECO:0000313" key="1">
    <source>
        <dbReference type="EMBL" id="MER9286894.1"/>
    </source>
</evidence>
<dbReference type="EMBL" id="JAMYRI010000015">
    <property type="protein sequence ID" value="MER9286894.1"/>
    <property type="molecule type" value="Genomic_DNA"/>
</dbReference>
<keyword evidence="2" id="KW-1185">Reference proteome</keyword>
<gene>
    <name evidence="1" type="ORF">NKI81_23530</name>
</gene>